<gene>
    <name evidence="1" type="ORF">CARUB_v10003599mg</name>
</gene>
<dbReference type="AlphaFoldDB" id="R0HGE3"/>
<dbReference type="EMBL" id="KB870810">
    <property type="protein sequence ID" value="EOA22868.1"/>
    <property type="molecule type" value="Genomic_DNA"/>
</dbReference>
<evidence type="ECO:0000313" key="1">
    <source>
        <dbReference type="EMBL" id="EOA22868.1"/>
    </source>
</evidence>
<reference evidence="2" key="1">
    <citation type="journal article" date="2013" name="Nat. Genet.">
        <title>The Capsella rubella genome and the genomic consequences of rapid mating system evolution.</title>
        <authorList>
            <person name="Slotte T."/>
            <person name="Hazzouri K.M."/>
            <person name="Agren J.A."/>
            <person name="Koenig D."/>
            <person name="Maumus F."/>
            <person name="Guo Y.L."/>
            <person name="Steige K."/>
            <person name="Platts A.E."/>
            <person name="Escobar J.S."/>
            <person name="Newman L.K."/>
            <person name="Wang W."/>
            <person name="Mandakova T."/>
            <person name="Vello E."/>
            <person name="Smith L.M."/>
            <person name="Henz S.R."/>
            <person name="Steffen J."/>
            <person name="Takuno S."/>
            <person name="Brandvain Y."/>
            <person name="Coop G."/>
            <person name="Andolfatto P."/>
            <person name="Hu T.T."/>
            <person name="Blanchette M."/>
            <person name="Clark R.M."/>
            <person name="Quesneville H."/>
            <person name="Nordborg M."/>
            <person name="Gaut B.S."/>
            <person name="Lysak M.A."/>
            <person name="Jenkins J."/>
            <person name="Grimwood J."/>
            <person name="Chapman J."/>
            <person name="Prochnik S."/>
            <person name="Shu S."/>
            <person name="Rokhsar D."/>
            <person name="Schmutz J."/>
            <person name="Weigel D."/>
            <person name="Wright S.I."/>
        </authorList>
    </citation>
    <scope>NUCLEOTIDE SEQUENCE [LARGE SCALE GENOMIC DNA]</scope>
    <source>
        <strain evidence="2">cv. Monte Gargano</strain>
    </source>
</reference>
<proteinExistence type="predicted"/>
<name>R0HGE3_9BRAS</name>
<sequence length="112" mass="13131">MLLTQQSSQSFCMGYYGKSKVLILGKKREINLYYDEVIDWALLCWRIHLSSSQAIKICTFRWKGLNSNSEVEFTEQGWNRYSEARINLFPTCFSVMITAFSKLFCGEEFQNL</sequence>
<dbReference type="Proteomes" id="UP000029121">
    <property type="component" value="Unassembled WGS sequence"/>
</dbReference>
<protein>
    <submittedName>
        <fullName evidence="1">Uncharacterized protein</fullName>
    </submittedName>
</protein>
<evidence type="ECO:0000313" key="2">
    <source>
        <dbReference type="Proteomes" id="UP000029121"/>
    </source>
</evidence>
<keyword evidence="2" id="KW-1185">Reference proteome</keyword>
<accession>R0HGE3</accession>
<organism evidence="1 2">
    <name type="scientific">Capsella rubella</name>
    <dbReference type="NCBI Taxonomy" id="81985"/>
    <lineage>
        <taxon>Eukaryota</taxon>
        <taxon>Viridiplantae</taxon>
        <taxon>Streptophyta</taxon>
        <taxon>Embryophyta</taxon>
        <taxon>Tracheophyta</taxon>
        <taxon>Spermatophyta</taxon>
        <taxon>Magnoliopsida</taxon>
        <taxon>eudicotyledons</taxon>
        <taxon>Gunneridae</taxon>
        <taxon>Pentapetalae</taxon>
        <taxon>rosids</taxon>
        <taxon>malvids</taxon>
        <taxon>Brassicales</taxon>
        <taxon>Brassicaceae</taxon>
        <taxon>Camelineae</taxon>
        <taxon>Capsella</taxon>
    </lineage>
</organism>